<protein>
    <submittedName>
        <fullName evidence="2">DUF2630 family protein</fullName>
    </submittedName>
</protein>
<dbReference type="EMBL" id="VANP01000006">
    <property type="protein sequence ID" value="TLP58736.1"/>
    <property type="molecule type" value="Genomic_DNA"/>
</dbReference>
<proteinExistence type="predicted"/>
<dbReference type="Pfam" id="PF10944">
    <property type="entry name" value="DUF2630"/>
    <property type="match status" value="1"/>
</dbReference>
<name>A0A5R8Z158_9ACTN</name>
<reference evidence="2" key="1">
    <citation type="submission" date="2019-05" db="EMBL/GenBank/DDBJ databases">
        <title>Isolation, diversity and antifungal activity of Actinobacteria from wheat.</title>
        <authorList>
            <person name="Yu B."/>
        </authorList>
    </citation>
    <scope>NUCLEOTIDE SEQUENCE [LARGE SCALE GENOMIC DNA]</scope>
    <source>
        <strain evidence="2">NEAU-HEGS1-5</strain>
    </source>
</reference>
<evidence type="ECO:0000256" key="1">
    <source>
        <dbReference type="SAM" id="MobiDB-lite"/>
    </source>
</evidence>
<dbReference type="InterPro" id="IPR020311">
    <property type="entry name" value="Uncharacterised_Rv0898c"/>
</dbReference>
<gene>
    <name evidence="2" type="ORF">FED44_17970</name>
</gene>
<feature type="region of interest" description="Disordered" evidence="1">
    <location>
        <begin position="59"/>
        <end position="81"/>
    </location>
</feature>
<keyword evidence="3" id="KW-1185">Reference proteome</keyword>
<evidence type="ECO:0000313" key="3">
    <source>
        <dbReference type="Proteomes" id="UP000309033"/>
    </source>
</evidence>
<organism evidence="2 3">
    <name type="scientific">Microbispora triticiradicis</name>
    <dbReference type="NCBI Taxonomy" id="2200763"/>
    <lineage>
        <taxon>Bacteria</taxon>
        <taxon>Bacillati</taxon>
        <taxon>Actinomycetota</taxon>
        <taxon>Actinomycetes</taxon>
        <taxon>Streptosporangiales</taxon>
        <taxon>Streptosporangiaceae</taxon>
        <taxon>Microbispora</taxon>
    </lineage>
</organism>
<dbReference type="OrthoDB" id="7376174at2"/>
<dbReference type="AlphaFoldDB" id="A0A5R8Z158"/>
<dbReference type="Proteomes" id="UP000309033">
    <property type="component" value="Unassembled WGS sequence"/>
</dbReference>
<evidence type="ECO:0000313" key="2">
    <source>
        <dbReference type="EMBL" id="TLP58736.1"/>
    </source>
</evidence>
<comment type="caution">
    <text evidence="2">The sequence shown here is derived from an EMBL/GenBank/DDBJ whole genome shotgun (WGS) entry which is preliminary data.</text>
</comment>
<sequence length="81" mass="9513">MEDNQILGQIKDLVEEEHSLRERLVAGELTSEEEHARIASLEEQLDRCWDLLRQRRARREMGEDPDNAAPRPVSEVENYLQ</sequence>
<accession>A0A5R8Z158</accession>